<keyword evidence="3" id="KW-1185">Reference proteome</keyword>
<dbReference type="Pfam" id="PF00078">
    <property type="entry name" value="RVT_1"/>
    <property type="match status" value="1"/>
</dbReference>
<gene>
    <name evidence="4" type="primary">LOC115878629</name>
</gene>
<dbReference type="AlphaFoldDB" id="A0A6J2XJD9"/>
<dbReference type="GeneID" id="115878629"/>
<organism evidence="3 4">
    <name type="scientific">Sitophilus oryzae</name>
    <name type="common">Rice weevil</name>
    <name type="synonym">Curculio oryzae</name>
    <dbReference type="NCBI Taxonomy" id="7048"/>
    <lineage>
        <taxon>Eukaryota</taxon>
        <taxon>Metazoa</taxon>
        <taxon>Ecdysozoa</taxon>
        <taxon>Arthropoda</taxon>
        <taxon>Hexapoda</taxon>
        <taxon>Insecta</taxon>
        <taxon>Pterygota</taxon>
        <taxon>Neoptera</taxon>
        <taxon>Endopterygota</taxon>
        <taxon>Coleoptera</taxon>
        <taxon>Polyphaga</taxon>
        <taxon>Cucujiformia</taxon>
        <taxon>Curculionidae</taxon>
        <taxon>Dryophthorinae</taxon>
        <taxon>Sitophilus</taxon>
    </lineage>
</organism>
<evidence type="ECO:0000313" key="4">
    <source>
        <dbReference type="RefSeq" id="XP_030751035.1"/>
    </source>
</evidence>
<feature type="domain" description="Reverse transcriptase" evidence="2">
    <location>
        <begin position="359"/>
        <end position="585"/>
    </location>
</feature>
<dbReference type="PROSITE" id="PS50878">
    <property type="entry name" value="RT_POL"/>
    <property type="match status" value="1"/>
</dbReference>
<evidence type="ECO:0000259" key="2">
    <source>
        <dbReference type="PROSITE" id="PS50878"/>
    </source>
</evidence>
<proteinExistence type="predicted"/>
<dbReference type="Proteomes" id="UP000504635">
    <property type="component" value="Unplaced"/>
</dbReference>
<accession>A0A6J2XJD9</accession>
<protein>
    <submittedName>
        <fullName evidence="4">Uncharacterized protein LOC115878629</fullName>
    </submittedName>
</protein>
<dbReference type="RefSeq" id="XP_030751035.1">
    <property type="nucleotide sequence ID" value="XM_030895175.1"/>
</dbReference>
<dbReference type="InParanoid" id="A0A6J2XJD9"/>
<feature type="region of interest" description="Disordered" evidence="1">
    <location>
        <begin position="190"/>
        <end position="216"/>
    </location>
</feature>
<reference evidence="4" key="1">
    <citation type="submission" date="2025-08" db="UniProtKB">
        <authorList>
            <consortium name="RefSeq"/>
        </authorList>
    </citation>
    <scope>IDENTIFICATION</scope>
    <source>
        <tissue evidence="4">Gonads</tissue>
    </source>
</reference>
<evidence type="ECO:0000256" key="1">
    <source>
        <dbReference type="SAM" id="MobiDB-lite"/>
    </source>
</evidence>
<dbReference type="KEGG" id="soy:115878629"/>
<dbReference type="InterPro" id="IPR000477">
    <property type="entry name" value="RT_dom"/>
</dbReference>
<dbReference type="OrthoDB" id="8197232at2759"/>
<name>A0A6J2XJD9_SITOR</name>
<dbReference type="PANTHER" id="PTHR33332">
    <property type="entry name" value="REVERSE TRANSCRIPTASE DOMAIN-CONTAINING PROTEIN"/>
    <property type="match status" value="1"/>
</dbReference>
<evidence type="ECO:0000313" key="3">
    <source>
        <dbReference type="Proteomes" id="UP000504635"/>
    </source>
</evidence>
<sequence>MSFAVINFPEEKTVEVVPMSWYISNCNECFWPPSDTNKSNILKLIENSAVPQSYWDRHSAVILGQYNDLNTAQKKAKKAMVTSDLSSNSESLPKGRGYRNKKENLKYISGSSSDETIYPPLSENIFKGISNKTYQKLSSKSPTVEKISFTQGTQRKGIFNCSTSESSDTDIIPKKNKNLQNVNPEIKASKKRYSYHSLSDTSDAEDSRIKSKSKSTPELMREIDILESTITNKRTGDIDFKKAVLEELSLLNLKVDAVIDKISSITKIISLNTPTVSYSSDKMIEEFYKKNPIIDDEGLFAMEDWLKKSDNFRIMEIRNAKINLNNNLISNSTNPARSAWNIINSQRGKSTSKSTLENCTITPDIFNHYFANVALDLVREVPVSDSNPLDNLANIVRPQTSVEFTEVTNNEIRDIINCLKNKNQNLFNEFQLGFRKNRNTVQTVSALVSDILKTFNCKKFDTVLFCDLSKAIDSVDHGILLKKIIAYNFLPKTVELLRSYLEDRCQKVKVGGVVSGETVVNIGVPQGSILGPVLFLIYINDLPASEASAGFTLFADDTTIACKGETLEESLEGSERARSRASDWL</sequence>